<dbReference type="InterPro" id="IPR038019">
    <property type="entry name" value="PRib_AMP_CycHydrolase_sf"/>
</dbReference>
<comment type="catalytic activity">
    <reaction evidence="2 15">
        <text>1-(5-phospho-beta-D-ribosyl)-ATP + H2O = 1-(5-phospho-beta-D-ribosyl)-5'-AMP + diphosphate + H(+)</text>
        <dbReference type="Rhea" id="RHEA:22828"/>
        <dbReference type="ChEBI" id="CHEBI:15377"/>
        <dbReference type="ChEBI" id="CHEBI:15378"/>
        <dbReference type="ChEBI" id="CHEBI:33019"/>
        <dbReference type="ChEBI" id="CHEBI:59457"/>
        <dbReference type="ChEBI" id="CHEBI:73183"/>
        <dbReference type="EC" id="3.6.1.31"/>
    </reaction>
</comment>
<comment type="catalytic activity">
    <reaction evidence="1 15">
        <text>1-(5-phospho-beta-D-ribosyl)-5'-AMP + H2O = 1-(5-phospho-beta-D-ribosyl)-5-[(5-phospho-beta-D-ribosylamino)methylideneamino]imidazole-4-carboxamide</text>
        <dbReference type="Rhea" id="RHEA:20049"/>
        <dbReference type="ChEBI" id="CHEBI:15377"/>
        <dbReference type="ChEBI" id="CHEBI:58435"/>
        <dbReference type="ChEBI" id="CHEBI:59457"/>
        <dbReference type="EC" id="3.5.4.19"/>
    </reaction>
</comment>
<dbReference type="GO" id="GO:0005524">
    <property type="term" value="F:ATP binding"/>
    <property type="evidence" value="ECO:0007669"/>
    <property type="project" value="UniProtKB-KW"/>
</dbReference>
<evidence type="ECO:0000256" key="1">
    <source>
        <dbReference type="ARBA" id="ARBA00000024"/>
    </source>
</evidence>
<evidence type="ECO:0000256" key="14">
    <source>
        <dbReference type="ARBA" id="ARBA00023268"/>
    </source>
</evidence>
<keyword evidence="13 15" id="KW-0368">Histidine biosynthesis</keyword>
<comment type="pathway">
    <text evidence="4 15">Amino-acid biosynthesis; L-histidine biosynthesis; L-histidine from 5-phospho-alpha-D-ribose 1-diphosphate: step 3/9.</text>
</comment>
<dbReference type="FunFam" id="3.10.20.810:FF:000001">
    <property type="entry name" value="Histidine biosynthesis bifunctional protein HisIE"/>
    <property type="match status" value="1"/>
</dbReference>
<dbReference type="Proteomes" id="UP001197378">
    <property type="component" value="Unassembled WGS sequence"/>
</dbReference>
<evidence type="ECO:0000256" key="11">
    <source>
        <dbReference type="ARBA" id="ARBA00022801"/>
    </source>
</evidence>
<evidence type="ECO:0000256" key="9">
    <source>
        <dbReference type="ARBA" id="ARBA00022605"/>
    </source>
</evidence>
<dbReference type="InterPro" id="IPR026660">
    <property type="entry name" value="PRA-CH"/>
</dbReference>
<proteinExistence type="inferred from homology"/>
<evidence type="ECO:0000256" key="8">
    <source>
        <dbReference type="ARBA" id="ARBA00022490"/>
    </source>
</evidence>
<keyword evidence="8 15" id="KW-0963">Cytoplasm</keyword>
<keyword evidence="9 15" id="KW-0028">Amino-acid biosynthesis</keyword>
<dbReference type="Gene3D" id="1.10.287.1080">
    <property type="entry name" value="MazG-like"/>
    <property type="match status" value="1"/>
</dbReference>
<sequence length="227" mass="25014">MDNQYENLLAAVHWNEQGLVPAIAQDARSGQVLMLAWMNAEALRLSLAEGRGIYWSRSRQALWRKGESSGHVQHLQSIHLDCDGDTLLLRVLQEGAACHTGAVTCFFRDAGEEGWQDSSPPGGSVLDTLQATIQRRRQSDPGQSYVAKLLHGGRDRILKKVGEEAAEFLIACKNPEAQPVLGEAADLLFHLLVALEERDLHIDEVLGELQRREGMSGLVEKASRKSA</sequence>
<comment type="subcellular location">
    <subcellularLocation>
        <location evidence="3 15">Cytoplasm</location>
    </subcellularLocation>
</comment>
<evidence type="ECO:0000256" key="7">
    <source>
        <dbReference type="ARBA" id="ARBA00008299"/>
    </source>
</evidence>
<dbReference type="SUPFAM" id="SSF141734">
    <property type="entry name" value="HisI-like"/>
    <property type="match status" value="1"/>
</dbReference>
<keyword evidence="14 15" id="KW-0511">Multifunctional enzyme</keyword>
<dbReference type="SUPFAM" id="SSF101386">
    <property type="entry name" value="all-alpha NTP pyrophosphatases"/>
    <property type="match status" value="1"/>
</dbReference>
<dbReference type="NCBIfam" id="NF002747">
    <property type="entry name" value="PRK02759.1"/>
    <property type="match status" value="1"/>
</dbReference>
<dbReference type="PANTHER" id="PTHR42945">
    <property type="entry name" value="HISTIDINE BIOSYNTHESIS BIFUNCTIONAL PROTEIN"/>
    <property type="match status" value="1"/>
</dbReference>
<dbReference type="NCBIfam" id="NF000768">
    <property type="entry name" value="PRK00051.1"/>
    <property type="match status" value="1"/>
</dbReference>
<reference evidence="17" key="1">
    <citation type="journal article" date="2021" name="ISME J.">
        <title>Genomic evolution of the class Acidithiobacillia: deep-branching Proteobacteria living in extreme acidic conditions.</title>
        <authorList>
            <person name="Moya-Beltran A."/>
            <person name="Beard S."/>
            <person name="Rojas-Villalobos C."/>
            <person name="Issotta F."/>
            <person name="Gallardo Y."/>
            <person name="Ulloa R."/>
            <person name="Giaveno A."/>
            <person name="Degli Esposti M."/>
            <person name="Johnson D.B."/>
            <person name="Quatrini R."/>
        </authorList>
    </citation>
    <scope>NUCLEOTIDE SEQUENCE</scope>
    <source>
        <strain evidence="17">VAN18-1</strain>
    </source>
</reference>
<dbReference type="GO" id="GO:0000105">
    <property type="term" value="P:L-histidine biosynthetic process"/>
    <property type="evidence" value="ECO:0007669"/>
    <property type="project" value="UniProtKB-UniRule"/>
</dbReference>
<dbReference type="InterPro" id="IPR021130">
    <property type="entry name" value="PRib-ATP_PPHydrolase-like"/>
</dbReference>
<evidence type="ECO:0000256" key="10">
    <source>
        <dbReference type="ARBA" id="ARBA00022741"/>
    </source>
</evidence>
<dbReference type="EC" id="3.5.4.19" evidence="15"/>
<feature type="region of interest" description="Phosphoribosyl-AMP cyclohydrolase" evidence="15">
    <location>
        <begin position="1"/>
        <end position="125"/>
    </location>
</feature>
<dbReference type="EC" id="3.6.1.31" evidence="15"/>
<comment type="similarity">
    <text evidence="6 15">In the C-terminal section; belongs to the PRA-PH family.</text>
</comment>
<dbReference type="HAMAP" id="MF_01020">
    <property type="entry name" value="HisE"/>
    <property type="match status" value="1"/>
</dbReference>
<comment type="similarity">
    <text evidence="7 15">In the N-terminal section; belongs to the PRA-CH family.</text>
</comment>
<evidence type="ECO:0000256" key="5">
    <source>
        <dbReference type="ARBA" id="ARBA00005204"/>
    </source>
</evidence>
<comment type="pathway">
    <text evidence="5 15">Amino-acid biosynthesis; L-histidine biosynthesis; L-histidine from 5-phospho-alpha-D-ribose 1-diphosphate: step 2/9.</text>
</comment>
<evidence type="ECO:0000256" key="13">
    <source>
        <dbReference type="ARBA" id="ARBA00023102"/>
    </source>
</evidence>
<evidence type="ECO:0000256" key="12">
    <source>
        <dbReference type="ARBA" id="ARBA00022840"/>
    </source>
</evidence>
<keyword evidence="18" id="KW-1185">Reference proteome</keyword>
<evidence type="ECO:0000313" key="17">
    <source>
        <dbReference type="EMBL" id="MBU2786888.1"/>
    </source>
</evidence>
<gene>
    <name evidence="15" type="primary">hisI</name>
    <name evidence="15" type="synonym">hisIE</name>
    <name evidence="17" type="ORF">HFQ13_01440</name>
</gene>
<dbReference type="InterPro" id="IPR002496">
    <property type="entry name" value="PRib_AMP_CycHydrolase_dom"/>
</dbReference>
<accession>A0AAE3CIJ7</accession>
<evidence type="ECO:0000256" key="2">
    <source>
        <dbReference type="ARBA" id="ARBA00001460"/>
    </source>
</evidence>
<name>A0AAE3CIJ7_9PROT</name>
<dbReference type="NCBIfam" id="NF001611">
    <property type="entry name" value="PRK00400.1-3"/>
    <property type="match status" value="1"/>
</dbReference>
<dbReference type="HAMAP" id="MF_01021">
    <property type="entry name" value="HisI"/>
    <property type="match status" value="1"/>
</dbReference>
<dbReference type="GO" id="GO:0004636">
    <property type="term" value="F:phosphoribosyl-ATP diphosphatase activity"/>
    <property type="evidence" value="ECO:0007669"/>
    <property type="project" value="UniProtKB-UniRule"/>
</dbReference>
<keyword evidence="10 15" id="KW-0547">Nucleotide-binding</keyword>
<dbReference type="Gene3D" id="3.10.20.810">
    <property type="entry name" value="Phosphoribosyl-AMP cyclohydrolase"/>
    <property type="match status" value="1"/>
</dbReference>
<evidence type="ECO:0000256" key="4">
    <source>
        <dbReference type="ARBA" id="ARBA00005169"/>
    </source>
</evidence>
<feature type="region of interest" description="Phosphoribosyl-ATP pyrophosphohydrolase" evidence="15">
    <location>
        <begin position="126"/>
        <end position="227"/>
    </location>
</feature>
<dbReference type="Pfam" id="PF01502">
    <property type="entry name" value="PRA-CH"/>
    <property type="match status" value="1"/>
</dbReference>
<dbReference type="PANTHER" id="PTHR42945:SF1">
    <property type="entry name" value="HISTIDINE BIOSYNTHESIS BIFUNCTIONAL PROTEIN HIS7"/>
    <property type="match status" value="1"/>
</dbReference>
<dbReference type="InterPro" id="IPR008179">
    <property type="entry name" value="HisE"/>
</dbReference>
<dbReference type="Pfam" id="PF01503">
    <property type="entry name" value="PRA-PH"/>
    <property type="match status" value="1"/>
</dbReference>
<protein>
    <recommendedName>
        <fullName evidence="15">Histidine biosynthesis bifunctional protein HisIE</fullName>
    </recommendedName>
    <domain>
        <recommendedName>
            <fullName evidence="15">Phosphoribosyl-AMP cyclohydrolase</fullName>
            <shortName evidence="15">PRA-CH</shortName>
            <ecNumber evidence="15">3.5.4.19</ecNumber>
        </recommendedName>
    </domain>
    <domain>
        <recommendedName>
            <fullName evidence="15">Phosphoribosyl-ATP pyrophosphatase</fullName>
            <shortName evidence="15">PRA-PH</shortName>
            <ecNumber evidence="15">3.6.1.31</ecNumber>
        </recommendedName>
    </domain>
</protein>
<evidence type="ECO:0000256" key="6">
    <source>
        <dbReference type="ARBA" id="ARBA00007731"/>
    </source>
</evidence>
<dbReference type="GO" id="GO:0005737">
    <property type="term" value="C:cytoplasm"/>
    <property type="evidence" value="ECO:0007669"/>
    <property type="project" value="UniProtKB-SubCell"/>
</dbReference>
<evidence type="ECO:0000256" key="15">
    <source>
        <dbReference type="HAMAP-Rule" id="MF_01019"/>
    </source>
</evidence>
<dbReference type="RefSeq" id="WP_215871540.1">
    <property type="nucleotide sequence ID" value="NZ_JAAXYO010000028.1"/>
</dbReference>
<evidence type="ECO:0000313" key="18">
    <source>
        <dbReference type="Proteomes" id="UP001197378"/>
    </source>
</evidence>
<comment type="caution">
    <text evidence="17">The sequence shown here is derived from an EMBL/GenBank/DDBJ whole genome shotgun (WGS) entry which is preliminary data.</text>
</comment>
<feature type="domain" description="Phosphoribosyl-AMP cyclohydrolase" evidence="16">
    <location>
        <begin position="34"/>
        <end position="107"/>
    </location>
</feature>
<dbReference type="CDD" id="cd11534">
    <property type="entry name" value="NTP-PPase_HisIE_like"/>
    <property type="match status" value="1"/>
</dbReference>
<keyword evidence="11 15" id="KW-0378">Hydrolase</keyword>
<organism evidence="17 18">
    <name type="scientific">Igneacidithiobacillus copahuensis</name>
    <dbReference type="NCBI Taxonomy" id="2724909"/>
    <lineage>
        <taxon>Bacteria</taxon>
        <taxon>Pseudomonadati</taxon>
        <taxon>Pseudomonadota</taxon>
        <taxon>Acidithiobacillia</taxon>
        <taxon>Acidithiobacillales</taxon>
        <taxon>Acidithiobacillaceae</taxon>
        <taxon>Igneacidithiobacillus</taxon>
    </lineage>
</organism>
<keyword evidence="12 15" id="KW-0067">ATP-binding</keyword>
<dbReference type="EMBL" id="JAAXYO010000028">
    <property type="protein sequence ID" value="MBU2786888.1"/>
    <property type="molecule type" value="Genomic_DNA"/>
</dbReference>
<dbReference type="NCBIfam" id="TIGR03188">
    <property type="entry name" value="histidine_hisI"/>
    <property type="match status" value="1"/>
</dbReference>
<evidence type="ECO:0000256" key="3">
    <source>
        <dbReference type="ARBA" id="ARBA00004496"/>
    </source>
</evidence>
<dbReference type="AlphaFoldDB" id="A0AAE3CIJ7"/>
<dbReference type="InterPro" id="IPR023019">
    <property type="entry name" value="His_synth_HisIE"/>
</dbReference>
<evidence type="ECO:0000259" key="16">
    <source>
        <dbReference type="Pfam" id="PF01502"/>
    </source>
</evidence>
<dbReference type="HAMAP" id="MF_01019">
    <property type="entry name" value="HisIE"/>
    <property type="match status" value="1"/>
</dbReference>
<dbReference type="GO" id="GO:0004635">
    <property type="term" value="F:phosphoribosyl-AMP cyclohydrolase activity"/>
    <property type="evidence" value="ECO:0007669"/>
    <property type="project" value="UniProtKB-UniRule"/>
</dbReference>